<dbReference type="Pfam" id="PF01471">
    <property type="entry name" value="PG_binding_1"/>
    <property type="match status" value="1"/>
</dbReference>
<dbReference type="Gene3D" id="3.30.1380.10">
    <property type="match status" value="1"/>
</dbReference>
<proteinExistence type="predicted"/>
<evidence type="ECO:0000313" key="4">
    <source>
        <dbReference type="Proteomes" id="UP000198636"/>
    </source>
</evidence>
<name>A0A1G5KR54_9FIRM</name>
<organism evidence="3 4">
    <name type="scientific">Alkaliphilus peptidifermentans DSM 18978</name>
    <dbReference type="NCBI Taxonomy" id="1120976"/>
    <lineage>
        <taxon>Bacteria</taxon>
        <taxon>Bacillati</taxon>
        <taxon>Bacillota</taxon>
        <taxon>Clostridia</taxon>
        <taxon>Peptostreptococcales</taxon>
        <taxon>Natronincolaceae</taxon>
        <taxon>Alkaliphilus</taxon>
    </lineage>
</organism>
<dbReference type="RefSeq" id="WP_091546479.1">
    <property type="nucleotide sequence ID" value="NZ_FMUS01000029.1"/>
</dbReference>
<dbReference type="Gene3D" id="1.10.101.10">
    <property type="entry name" value="PGBD-like superfamily/PGBD"/>
    <property type="match status" value="1"/>
</dbReference>
<evidence type="ECO:0000313" key="3">
    <source>
        <dbReference type="EMBL" id="SCZ02419.1"/>
    </source>
</evidence>
<gene>
    <name evidence="3" type="ORF">SAMN03080606_03658</name>
</gene>
<sequence length="209" mass="22991">MARTLKRGDSGSDVRELQIRVAGWAANSPQQTYVGVDGSFGAQTEAAVKRFQASYGLTADGIVGPQTHSQLDWLESSDGSTRHFSWGEFYCKGNGSFSGGKVGATTVKENVRRMMWKLEALRRKAGNNPVTINSGFRSITHNSNVGGASNSQHMYGIASDIRVNNRTVTQVNNIARTCGFSGIYNMTSATHVDSRIEYNYGSQSWWWNY</sequence>
<dbReference type="InterPro" id="IPR036366">
    <property type="entry name" value="PGBDSf"/>
</dbReference>
<dbReference type="AlphaFoldDB" id="A0A1G5KR54"/>
<dbReference type="STRING" id="1120976.SAMN03080606_03658"/>
<evidence type="ECO:0000259" key="2">
    <source>
        <dbReference type="Pfam" id="PF08291"/>
    </source>
</evidence>
<dbReference type="InterPro" id="IPR013230">
    <property type="entry name" value="Peptidase_M15A_C"/>
</dbReference>
<dbReference type="InterPro" id="IPR036365">
    <property type="entry name" value="PGBD-like_sf"/>
</dbReference>
<keyword evidence="4" id="KW-1185">Reference proteome</keyword>
<dbReference type="SUPFAM" id="SSF47090">
    <property type="entry name" value="PGBD-like"/>
    <property type="match status" value="1"/>
</dbReference>
<evidence type="ECO:0000259" key="1">
    <source>
        <dbReference type="Pfam" id="PF01471"/>
    </source>
</evidence>
<dbReference type="Proteomes" id="UP000198636">
    <property type="component" value="Unassembled WGS sequence"/>
</dbReference>
<dbReference type="EMBL" id="FMUS01000029">
    <property type="protein sequence ID" value="SCZ02419.1"/>
    <property type="molecule type" value="Genomic_DNA"/>
</dbReference>
<reference evidence="3 4" key="1">
    <citation type="submission" date="2016-10" db="EMBL/GenBank/DDBJ databases">
        <authorList>
            <person name="de Groot N.N."/>
        </authorList>
    </citation>
    <scope>NUCLEOTIDE SEQUENCE [LARGE SCALE GENOMIC DNA]</scope>
    <source>
        <strain evidence="3 4">DSM 18978</strain>
    </source>
</reference>
<dbReference type="SUPFAM" id="SSF55166">
    <property type="entry name" value="Hedgehog/DD-peptidase"/>
    <property type="match status" value="1"/>
</dbReference>
<dbReference type="OrthoDB" id="9785345at2"/>
<dbReference type="InterPro" id="IPR002477">
    <property type="entry name" value="Peptidoglycan-bd-like"/>
</dbReference>
<dbReference type="Pfam" id="PF08291">
    <property type="entry name" value="Peptidase_M15_3"/>
    <property type="match status" value="1"/>
</dbReference>
<feature type="domain" description="Peptidoglycan binding-like" evidence="1">
    <location>
        <begin position="10"/>
        <end position="71"/>
    </location>
</feature>
<feature type="domain" description="Peptidase M15A C-terminal" evidence="2">
    <location>
        <begin position="100"/>
        <end position="193"/>
    </location>
</feature>
<accession>A0A1G5KR54</accession>
<dbReference type="InterPro" id="IPR009045">
    <property type="entry name" value="Zn_M74/Hedgehog-like"/>
</dbReference>
<protein>
    <submittedName>
        <fullName evidence="3">Putative peptidoglycan binding domain-containing protein</fullName>
    </submittedName>
</protein>